<dbReference type="OrthoDB" id="413813at2759"/>
<organism evidence="1">
    <name type="scientific">Homo sapiens</name>
    <name type="common">Human</name>
    <dbReference type="NCBI Taxonomy" id="9606"/>
    <lineage>
        <taxon>Eukaryota</taxon>
        <taxon>Metazoa</taxon>
        <taxon>Chordata</taxon>
        <taxon>Craniata</taxon>
        <taxon>Vertebrata</taxon>
        <taxon>Euteleostomi</taxon>
        <taxon>Mammalia</taxon>
        <taxon>Eutheria</taxon>
        <taxon>Euarchontoglires</taxon>
        <taxon>Primates</taxon>
        <taxon>Haplorrhini</taxon>
        <taxon>Catarrhini</taxon>
        <taxon>Hominidae</taxon>
        <taxon>Homo</taxon>
    </lineage>
</organism>
<gene>
    <name evidence="1" type="primary">ARL10</name>
</gene>
<reference evidence="1" key="1">
    <citation type="submission" date="2012-10" db="EMBL/GenBank/DDBJ databases">
        <title>Direct identification of alternative open reading frame translation products in human.</title>
        <authorList>
            <person name="Vanderperre B."/>
            <person name="Lucier J.-F."/>
            <person name="Motard J."/>
            <person name="Tremblay G."/>
            <person name="Vanderperre S."/>
            <person name="Wisztorski M."/>
            <person name="Salzet M."/>
            <person name="Boisvert F.-M."/>
            <person name="Roucou X."/>
        </authorList>
    </citation>
    <scope>NUCLEOTIDE SEQUENCE</scope>
</reference>
<accession>L0R582</accession>
<proteinExistence type="predicted"/>
<dbReference type="AlphaFoldDB" id="L0R582"/>
<name>L0R582_HUMAN</name>
<dbReference type="ChiTaRS" id="ARL10">
    <property type="organism name" value="human"/>
</dbReference>
<sequence length="72" mass="8339">MTVIENLELRKIAGIMNDNEITYRCQWRQSCGFLLPPGFEAVVDIIVLYMDSHELKRHHLAQDVERVQIPSG</sequence>
<evidence type="ECO:0000313" key="1">
    <source>
        <dbReference type="EMBL" id="CCO13679.1"/>
    </source>
</evidence>
<protein>
    <submittedName>
        <fullName evidence="1">Alternative protein ARL10</fullName>
    </submittedName>
</protein>
<dbReference type="EMBL" id="HF547968">
    <property type="protein sequence ID" value="CCO13679.1"/>
    <property type="molecule type" value="Genomic_DNA"/>
</dbReference>